<name>A0AAD3XF66_NEPGR</name>
<proteinExistence type="predicted"/>
<keyword evidence="1" id="KW-0812">Transmembrane</keyword>
<comment type="caution">
    <text evidence="2">The sequence shown here is derived from an EMBL/GenBank/DDBJ whole genome shotgun (WGS) entry which is preliminary data.</text>
</comment>
<evidence type="ECO:0000256" key="1">
    <source>
        <dbReference type="SAM" id="Phobius"/>
    </source>
</evidence>
<protein>
    <submittedName>
        <fullName evidence="2">Uncharacterized protein</fullName>
    </submittedName>
</protein>
<evidence type="ECO:0000313" key="2">
    <source>
        <dbReference type="EMBL" id="GMH02639.1"/>
    </source>
</evidence>
<keyword evidence="3" id="KW-1185">Reference proteome</keyword>
<organism evidence="2 3">
    <name type="scientific">Nepenthes gracilis</name>
    <name type="common">Slender pitcher plant</name>
    <dbReference type="NCBI Taxonomy" id="150966"/>
    <lineage>
        <taxon>Eukaryota</taxon>
        <taxon>Viridiplantae</taxon>
        <taxon>Streptophyta</taxon>
        <taxon>Embryophyta</taxon>
        <taxon>Tracheophyta</taxon>
        <taxon>Spermatophyta</taxon>
        <taxon>Magnoliopsida</taxon>
        <taxon>eudicotyledons</taxon>
        <taxon>Gunneridae</taxon>
        <taxon>Pentapetalae</taxon>
        <taxon>Caryophyllales</taxon>
        <taxon>Nepenthaceae</taxon>
        <taxon>Nepenthes</taxon>
    </lineage>
</organism>
<keyword evidence="1" id="KW-0472">Membrane</keyword>
<gene>
    <name evidence="2" type="ORF">Nepgr_004478</name>
</gene>
<dbReference type="AlphaFoldDB" id="A0AAD3XF66"/>
<evidence type="ECO:0000313" key="3">
    <source>
        <dbReference type="Proteomes" id="UP001279734"/>
    </source>
</evidence>
<sequence>MCCIWDDHLPVDSVIFPPLMRLSFLAFAISSLLVICFPNEDDLSFARWLARLKVLWEQQLLMDQVEVYSSLGKDFRLVPSLLLIVEVVADKVWRVKG</sequence>
<reference evidence="2" key="1">
    <citation type="submission" date="2023-05" db="EMBL/GenBank/DDBJ databases">
        <title>Nepenthes gracilis genome sequencing.</title>
        <authorList>
            <person name="Fukushima K."/>
        </authorList>
    </citation>
    <scope>NUCLEOTIDE SEQUENCE</scope>
    <source>
        <strain evidence="2">SING2019-196</strain>
    </source>
</reference>
<dbReference type="EMBL" id="BSYO01000003">
    <property type="protein sequence ID" value="GMH02639.1"/>
    <property type="molecule type" value="Genomic_DNA"/>
</dbReference>
<feature type="transmembrane region" description="Helical" evidence="1">
    <location>
        <begin position="19"/>
        <end position="37"/>
    </location>
</feature>
<accession>A0AAD3XF66</accession>
<dbReference type="Proteomes" id="UP001279734">
    <property type="component" value="Unassembled WGS sequence"/>
</dbReference>
<keyword evidence="1" id="KW-1133">Transmembrane helix</keyword>